<dbReference type="RefSeq" id="XP_058308742.1">
    <property type="nucleotide sequence ID" value="XM_058452204.1"/>
</dbReference>
<dbReference type="PANTHER" id="PTHR47219">
    <property type="entry name" value="RAB GTPASE-ACTIVATING PROTEIN 1-LIKE"/>
    <property type="match status" value="1"/>
</dbReference>
<evidence type="ECO:0000256" key="1">
    <source>
        <dbReference type="SAM" id="MobiDB-lite"/>
    </source>
</evidence>
<feature type="compositionally biased region" description="Low complexity" evidence="1">
    <location>
        <begin position="151"/>
        <end position="176"/>
    </location>
</feature>
<accession>A0A9W9MMV4</accession>
<feature type="compositionally biased region" description="Low complexity" evidence="1">
    <location>
        <begin position="15"/>
        <end position="29"/>
    </location>
</feature>
<dbReference type="InterPro" id="IPR053949">
    <property type="entry name" value="SBE2/SBE22_M"/>
</dbReference>
<dbReference type="FunFam" id="1.10.8.270:FF:000034">
    <property type="entry name" value="TBC (Tre-2/Bub2/Cdc16) domain family"/>
    <property type="match status" value="1"/>
</dbReference>
<feature type="compositionally biased region" description="Polar residues" evidence="1">
    <location>
        <begin position="107"/>
        <end position="126"/>
    </location>
</feature>
<dbReference type="SMART" id="SM00164">
    <property type="entry name" value="TBC"/>
    <property type="match status" value="1"/>
</dbReference>
<dbReference type="Proteomes" id="UP001150904">
    <property type="component" value="Unassembled WGS sequence"/>
</dbReference>
<dbReference type="AlphaFoldDB" id="A0A9W9MMV4"/>
<dbReference type="Pfam" id="PF22874">
    <property type="entry name" value="SBE2_M"/>
    <property type="match status" value="1"/>
</dbReference>
<dbReference type="GeneID" id="83179505"/>
<dbReference type="EMBL" id="JAPQKR010000012">
    <property type="protein sequence ID" value="KAJ5204263.1"/>
    <property type="molecule type" value="Genomic_DNA"/>
</dbReference>
<dbReference type="InterPro" id="IPR000195">
    <property type="entry name" value="Rab-GAP-TBC_dom"/>
</dbReference>
<dbReference type="OrthoDB" id="289721at2759"/>
<dbReference type="Gene3D" id="1.10.10.750">
    <property type="entry name" value="Ypt/Rab-GAP domain of gyp1p, domain 1"/>
    <property type="match status" value="1"/>
</dbReference>
<feature type="compositionally biased region" description="Polar residues" evidence="1">
    <location>
        <begin position="326"/>
        <end position="340"/>
    </location>
</feature>
<proteinExistence type="predicted"/>
<evidence type="ECO:0000313" key="3">
    <source>
        <dbReference type="EMBL" id="KAJ5204263.1"/>
    </source>
</evidence>
<dbReference type="SUPFAM" id="SSF47923">
    <property type="entry name" value="Ypt/Rab-GAP domain of gyp1p"/>
    <property type="match status" value="2"/>
</dbReference>
<organism evidence="3 4">
    <name type="scientific">Penicillium cinerascens</name>
    <dbReference type="NCBI Taxonomy" id="70096"/>
    <lineage>
        <taxon>Eukaryota</taxon>
        <taxon>Fungi</taxon>
        <taxon>Dikarya</taxon>
        <taxon>Ascomycota</taxon>
        <taxon>Pezizomycotina</taxon>
        <taxon>Eurotiomycetes</taxon>
        <taxon>Eurotiomycetidae</taxon>
        <taxon>Eurotiales</taxon>
        <taxon>Aspergillaceae</taxon>
        <taxon>Penicillium</taxon>
    </lineage>
</organism>
<protein>
    <recommendedName>
        <fullName evidence="2">Rab-GAP TBC domain-containing protein</fullName>
    </recommendedName>
</protein>
<evidence type="ECO:0000313" key="4">
    <source>
        <dbReference type="Proteomes" id="UP001150904"/>
    </source>
</evidence>
<gene>
    <name evidence="3" type="ORF">N7498_005142</name>
</gene>
<feature type="compositionally biased region" description="Acidic residues" evidence="1">
    <location>
        <begin position="194"/>
        <end position="207"/>
    </location>
</feature>
<feature type="region of interest" description="Disordered" evidence="1">
    <location>
        <begin position="309"/>
        <end position="358"/>
    </location>
</feature>
<name>A0A9W9MMV4_9EURO</name>
<sequence length="754" mass="84248">MTTVCPSPNSPPELSGSKSSKSSSFHSSSQIDDPDSIFTDVGNFEDIGLEDDSELPIVDPATTPYGRGLASRSPAGRLSNKSPAAATRDLTATPKPRKRSPFPPIHNQINGAMRTPQSAGSLSTRSGNRRDSGSTTNSGGLTPVQSRRSRSTSPLRPMSSRSASTTSLALSPLSARVPMQKQNWQQSRKSLKELEEEYHDSDDELPDDASLWNIPISPRPVQDRPPSRAPSPSGRSPGPRPLPISHTVTETSGAHNPPNGSSSKAARMRRTQRSSSAGPERGQISPRNPRAYSYNSYLSDLSEEARIITEALEHHAGESERKQEENVQNGVSRKSSSESQEPVELPPLQKSNIMIDPLPISKEKEKVLTRTRPSWLPPKDQKEEKKHLKEYKQMMAQSREAEKRRAARAASEQCEKDTTRDALQNIWDDFIGPNWDGAMRAPRTRELWWRGIPPRNRGAMWMRAIGNELELNEETYKKALQRAKDLRSKKEEPSESHKRLLDCFEAIDSDVPKAFPDLNLFQEGGPLRETLIDVLQAYCMYRRDVGYIHGLHTIAALLVLQFPTPSSAFLSMANALNRPLPVAFLTWDRGAMARTYALASDTLRYKFGRLYNHLHETLRLSDEELWEPMFRSLLTNGLDLERISRVWDCWVFEGDRIMIRSAVAILGCLQAQLFSFQQPDDQTRINVRNILGWGPRHIGANNQKPKERHSAPAAAGFGGGQVSNPEEVDYWILTAAGNEDRFMSAVREAGKVRQ</sequence>
<dbReference type="PANTHER" id="PTHR47219:SF15">
    <property type="entry name" value="TBC1 DOMAIN FAMILY MEMBER 12 ISOFORM X1"/>
    <property type="match status" value="1"/>
</dbReference>
<feature type="compositionally biased region" description="Polar residues" evidence="1">
    <location>
        <begin position="246"/>
        <end position="264"/>
    </location>
</feature>
<feature type="domain" description="Rab-GAP TBC" evidence="2">
    <location>
        <begin position="451"/>
        <end position="654"/>
    </location>
</feature>
<dbReference type="Gene3D" id="1.10.8.270">
    <property type="entry name" value="putative rabgap domain of human tbc1 domain family member 14 like domains"/>
    <property type="match status" value="1"/>
</dbReference>
<dbReference type="Pfam" id="PF00566">
    <property type="entry name" value="RabGAP-TBC"/>
    <property type="match status" value="1"/>
</dbReference>
<feature type="region of interest" description="Disordered" evidence="1">
    <location>
        <begin position="696"/>
        <end position="720"/>
    </location>
</feature>
<dbReference type="InterPro" id="IPR035969">
    <property type="entry name" value="Rab-GAP_TBC_sf"/>
</dbReference>
<dbReference type="FunFam" id="1.10.10.750:FF:000013">
    <property type="entry name" value="Similar to TBC domain protein"/>
    <property type="match status" value="1"/>
</dbReference>
<feature type="region of interest" description="Disordered" evidence="1">
    <location>
        <begin position="1"/>
        <end position="296"/>
    </location>
</feature>
<dbReference type="InterPro" id="IPR050302">
    <property type="entry name" value="Rab_GAP_TBC_domain"/>
</dbReference>
<keyword evidence="4" id="KW-1185">Reference proteome</keyword>
<dbReference type="GO" id="GO:0005096">
    <property type="term" value="F:GTPase activator activity"/>
    <property type="evidence" value="ECO:0007669"/>
    <property type="project" value="TreeGrafter"/>
</dbReference>
<comment type="caution">
    <text evidence="3">The sequence shown here is derived from an EMBL/GenBank/DDBJ whole genome shotgun (WGS) entry which is preliminary data.</text>
</comment>
<evidence type="ECO:0000259" key="2">
    <source>
        <dbReference type="PROSITE" id="PS50086"/>
    </source>
</evidence>
<feature type="compositionally biased region" description="Polar residues" evidence="1">
    <location>
        <begin position="133"/>
        <end position="145"/>
    </location>
</feature>
<dbReference type="PROSITE" id="PS50086">
    <property type="entry name" value="TBC_RABGAP"/>
    <property type="match status" value="1"/>
</dbReference>
<reference evidence="3" key="1">
    <citation type="submission" date="2022-12" db="EMBL/GenBank/DDBJ databases">
        <authorList>
            <person name="Petersen C."/>
        </authorList>
    </citation>
    <scope>NUCLEOTIDE SEQUENCE</scope>
    <source>
        <strain evidence="3">IBT 15544</strain>
    </source>
</reference>
<dbReference type="Gene3D" id="1.10.472.80">
    <property type="entry name" value="Ypt/Rab-GAP domain of gyp1p, domain 3"/>
    <property type="match status" value="1"/>
</dbReference>
<feature type="compositionally biased region" description="Basic and acidic residues" evidence="1">
    <location>
        <begin position="309"/>
        <end position="325"/>
    </location>
</feature>
<reference evidence="3" key="2">
    <citation type="journal article" date="2023" name="IMA Fungus">
        <title>Comparative genomic study of the Penicillium genus elucidates a diverse pangenome and 15 lateral gene transfer events.</title>
        <authorList>
            <person name="Petersen C."/>
            <person name="Sorensen T."/>
            <person name="Nielsen M.R."/>
            <person name="Sondergaard T.E."/>
            <person name="Sorensen J.L."/>
            <person name="Fitzpatrick D.A."/>
            <person name="Frisvad J.C."/>
            <person name="Nielsen K.L."/>
        </authorList>
    </citation>
    <scope>NUCLEOTIDE SEQUENCE</scope>
    <source>
        <strain evidence="3">IBT 15544</strain>
    </source>
</reference>
<dbReference type="GO" id="GO:0031267">
    <property type="term" value="F:small GTPase binding"/>
    <property type="evidence" value="ECO:0007669"/>
    <property type="project" value="TreeGrafter"/>
</dbReference>